<sequence length="97" mass="10611">MSFGMSELYEKVSDDPEESGWGIEFSIRVARGPQDEAPPTWSAVLLQQLARYVFAVLEQHVRVRHAALVRSATDVAHLLPARAGRAGGDPRLADLVA</sequence>
<evidence type="ECO:0000313" key="2">
    <source>
        <dbReference type="EMBL" id="MFC5833869.1"/>
    </source>
</evidence>
<dbReference type="InterPro" id="IPR037181">
    <property type="entry name" value="SUFU_N"/>
</dbReference>
<evidence type="ECO:0000259" key="1">
    <source>
        <dbReference type="Pfam" id="PF05076"/>
    </source>
</evidence>
<reference evidence="3" key="1">
    <citation type="journal article" date="2019" name="Int. J. Syst. Evol. Microbiol.">
        <title>The Global Catalogue of Microorganisms (GCM) 10K type strain sequencing project: providing services to taxonomists for standard genome sequencing and annotation.</title>
        <authorList>
            <consortium name="The Broad Institute Genomics Platform"/>
            <consortium name="The Broad Institute Genome Sequencing Center for Infectious Disease"/>
            <person name="Wu L."/>
            <person name="Ma J."/>
        </authorList>
    </citation>
    <scope>NUCLEOTIDE SEQUENCE [LARGE SCALE GENOMIC DNA]</scope>
    <source>
        <strain evidence="3">CCUG 53903</strain>
    </source>
</reference>
<evidence type="ECO:0000313" key="3">
    <source>
        <dbReference type="Proteomes" id="UP001596058"/>
    </source>
</evidence>
<comment type="caution">
    <text evidence="2">The sequence shown here is derived from an EMBL/GenBank/DDBJ whole genome shotgun (WGS) entry which is preliminary data.</text>
</comment>
<accession>A0ABW1D7W9</accession>
<protein>
    <submittedName>
        <fullName evidence="2">Suppressor of fused domain protein</fullName>
    </submittedName>
</protein>
<dbReference type="InterPro" id="IPR020941">
    <property type="entry name" value="SUFU-like_domain"/>
</dbReference>
<dbReference type="SUPFAM" id="SSF103359">
    <property type="entry name" value="Suppressor of Fused, N-terminal domain"/>
    <property type="match status" value="1"/>
</dbReference>
<gene>
    <name evidence="2" type="ORF">ACFPZ3_59355</name>
</gene>
<organism evidence="2 3">
    <name type="scientific">Nonomuraea insulae</name>
    <dbReference type="NCBI Taxonomy" id="1616787"/>
    <lineage>
        <taxon>Bacteria</taxon>
        <taxon>Bacillati</taxon>
        <taxon>Actinomycetota</taxon>
        <taxon>Actinomycetes</taxon>
        <taxon>Streptosporangiales</taxon>
        <taxon>Streptosporangiaceae</taxon>
        <taxon>Nonomuraea</taxon>
    </lineage>
</organism>
<dbReference type="InterPro" id="IPR007768">
    <property type="entry name" value="Suppressor_of_fused"/>
</dbReference>
<dbReference type="PANTHER" id="PTHR10928:SF2">
    <property type="entry name" value="SUPPRESSOR OF FUSED HOMOLOG"/>
    <property type="match status" value="1"/>
</dbReference>
<proteinExistence type="predicted"/>
<dbReference type="Pfam" id="PF05076">
    <property type="entry name" value="SUFU"/>
    <property type="match status" value="1"/>
</dbReference>
<name>A0ABW1D7W9_9ACTN</name>
<dbReference type="EMBL" id="JBHSPA010000098">
    <property type="protein sequence ID" value="MFC5833869.1"/>
    <property type="molecule type" value="Genomic_DNA"/>
</dbReference>
<feature type="domain" description="Suppressor of fused-like" evidence="1">
    <location>
        <begin position="1"/>
        <end position="77"/>
    </location>
</feature>
<dbReference type="RefSeq" id="WP_379523291.1">
    <property type="nucleotide sequence ID" value="NZ_JBHSPA010000098.1"/>
</dbReference>
<dbReference type="Proteomes" id="UP001596058">
    <property type="component" value="Unassembled WGS sequence"/>
</dbReference>
<keyword evidence="3" id="KW-1185">Reference proteome</keyword>
<dbReference type="PANTHER" id="PTHR10928">
    <property type="entry name" value="SUPPRESSOR OF FUSED"/>
    <property type="match status" value="1"/>
</dbReference>